<evidence type="ECO:0000313" key="3">
    <source>
        <dbReference type="EMBL" id="SJZ42172.1"/>
    </source>
</evidence>
<keyword evidence="4" id="KW-1185">Reference proteome</keyword>
<keyword evidence="2" id="KW-1133">Transmembrane helix</keyword>
<gene>
    <name evidence="3" type="ORF">SAMN02745171_00057</name>
</gene>
<organism evidence="3 4">
    <name type="scientific">Porphyromonas circumdentaria</name>
    <dbReference type="NCBI Taxonomy" id="29524"/>
    <lineage>
        <taxon>Bacteria</taxon>
        <taxon>Pseudomonadati</taxon>
        <taxon>Bacteroidota</taxon>
        <taxon>Bacteroidia</taxon>
        <taxon>Bacteroidales</taxon>
        <taxon>Porphyromonadaceae</taxon>
        <taxon>Porphyromonas</taxon>
    </lineage>
</organism>
<accession>A0A1T4KIA7</accession>
<name>A0A1T4KIA7_9PORP</name>
<keyword evidence="2" id="KW-0472">Membrane</keyword>
<feature type="transmembrane region" description="Helical" evidence="2">
    <location>
        <begin position="29"/>
        <end position="46"/>
    </location>
</feature>
<protein>
    <submittedName>
        <fullName evidence="3">Uncharacterized protein</fullName>
    </submittedName>
</protein>
<evidence type="ECO:0000313" key="4">
    <source>
        <dbReference type="Proteomes" id="UP000190121"/>
    </source>
</evidence>
<dbReference type="AlphaFoldDB" id="A0A1T4KIA7"/>
<sequence length="171" mass="19777">MKGKTFWGAIMLIFGFLSLENSDPIQTKLFLIGVCALGIILMYKGINQSTREKRERKAREKEELERQRKEEALREAYKRENRERSTKSVDGVELLSFSSSNNLLTAGNNLISFQIRNKNSYDVRVSLSFRYGDNWESHYKDITVRAGRIELVETGGKAWNKAKDVRIDSVY</sequence>
<proteinExistence type="predicted"/>
<evidence type="ECO:0000256" key="1">
    <source>
        <dbReference type="SAM" id="MobiDB-lite"/>
    </source>
</evidence>
<evidence type="ECO:0000256" key="2">
    <source>
        <dbReference type="SAM" id="Phobius"/>
    </source>
</evidence>
<dbReference type="RefSeq" id="WP_078736028.1">
    <property type="nucleotide sequence ID" value="NZ_FUXE01000001.1"/>
</dbReference>
<dbReference type="Proteomes" id="UP000190121">
    <property type="component" value="Unassembled WGS sequence"/>
</dbReference>
<feature type="region of interest" description="Disordered" evidence="1">
    <location>
        <begin position="51"/>
        <end position="70"/>
    </location>
</feature>
<dbReference type="EMBL" id="FUXE01000001">
    <property type="protein sequence ID" value="SJZ42172.1"/>
    <property type="molecule type" value="Genomic_DNA"/>
</dbReference>
<keyword evidence="2" id="KW-0812">Transmembrane</keyword>
<reference evidence="4" key="1">
    <citation type="submission" date="2017-02" db="EMBL/GenBank/DDBJ databases">
        <authorList>
            <person name="Varghese N."/>
            <person name="Submissions S."/>
        </authorList>
    </citation>
    <scope>NUCLEOTIDE SEQUENCE [LARGE SCALE GENOMIC DNA]</scope>
    <source>
        <strain evidence="4">ATCC 51356</strain>
    </source>
</reference>